<sequence>DYGEFVYSRSISFFSKDNKAKLWDALKRIAPGPVSKLKSNTEDFISFLAKETIAYVIDFALLVRQDKSVIPGDPFSRARAQFK</sequence>
<dbReference type="Proteomes" id="UP000291343">
    <property type="component" value="Unassembled WGS sequence"/>
</dbReference>
<evidence type="ECO:0000313" key="2">
    <source>
        <dbReference type="Proteomes" id="UP000291343"/>
    </source>
</evidence>
<reference evidence="1 2" key="1">
    <citation type="journal article" date="2017" name="Gigascience">
        <title>Genome sequence of the small brown planthopper, Laodelphax striatellus.</title>
        <authorList>
            <person name="Zhu J."/>
            <person name="Jiang F."/>
            <person name="Wang X."/>
            <person name="Yang P."/>
            <person name="Bao Y."/>
            <person name="Zhao W."/>
            <person name="Wang W."/>
            <person name="Lu H."/>
            <person name="Wang Q."/>
            <person name="Cui N."/>
            <person name="Li J."/>
            <person name="Chen X."/>
            <person name="Luo L."/>
            <person name="Yu J."/>
            <person name="Kang L."/>
            <person name="Cui F."/>
        </authorList>
    </citation>
    <scope>NUCLEOTIDE SEQUENCE [LARGE SCALE GENOMIC DNA]</scope>
    <source>
        <strain evidence="1">Lst14</strain>
    </source>
</reference>
<proteinExistence type="predicted"/>
<dbReference type="EMBL" id="QKKF02022142">
    <property type="protein sequence ID" value="RZF38607.1"/>
    <property type="molecule type" value="Genomic_DNA"/>
</dbReference>
<evidence type="ECO:0008006" key="3">
    <source>
        <dbReference type="Google" id="ProtNLM"/>
    </source>
</evidence>
<keyword evidence="2" id="KW-1185">Reference proteome</keyword>
<feature type="non-terminal residue" evidence="1">
    <location>
        <position position="83"/>
    </location>
</feature>
<dbReference type="STRING" id="195883.A0A482WYD5"/>
<feature type="non-terminal residue" evidence="1">
    <location>
        <position position="1"/>
    </location>
</feature>
<name>A0A482WYD5_LAOST</name>
<evidence type="ECO:0000313" key="1">
    <source>
        <dbReference type="EMBL" id="RZF38607.1"/>
    </source>
</evidence>
<organism evidence="1 2">
    <name type="scientific">Laodelphax striatellus</name>
    <name type="common">Small brown planthopper</name>
    <name type="synonym">Delphax striatella</name>
    <dbReference type="NCBI Taxonomy" id="195883"/>
    <lineage>
        <taxon>Eukaryota</taxon>
        <taxon>Metazoa</taxon>
        <taxon>Ecdysozoa</taxon>
        <taxon>Arthropoda</taxon>
        <taxon>Hexapoda</taxon>
        <taxon>Insecta</taxon>
        <taxon>Pterygota</taxon>
        <taxon>Neoptera</taxon>
        <taxon>Paraneoptera</taxon>
        <taxon>Hemiptera</taxon>
        <taxon>Auchenorrhyncha</taxon>
        <taxon>Fulgoroidea</taxon>
        <taxon>Delphacidae</taxon>
        <taxon>Criomorphinae</taxon>
        <taxon>Laodelphax</taxon>
    </lineage>
</organism>
<dbReference type="InParanoid" id="A0A482WYD5"/>
<accession>A0A482WYD5</accession>
<protein>
    <recommendedName>
        <fullName evidence="3">Histone H2A/H2B/H3 domain-containing protein</fullName>
    </recommendedName>
</protein>
<gene>
    <name evidence="1" type="ORF">LSTR_LSTR015827</name>
</gene>
<dbReference type="OrthoDB" id="440760at2759"/>
<comment type="caution">
    <text evidence="1">The sequence shown here is derived from an EMBL/GenBank/DDBJ whole genome shotgun (WGS) entry which is preliminary data.</text>
</comment>
<dbReference type="AlphaFoldDB" id="A0A482WYD5"/>